<accession>A0A419X3F7</accession>
<dbReference type="EMBL" id="RAPQ01000009">
    <property type="protein sequence ID" value="RKE02248.1"/>
    <property type="molecule type" value="Genomic_DNA"/>
</dbReference>
<keyword evidence="2" id="KW-1185">Reference proteome</keyword>
<organism evidence="1 2">
    <name type="scientific">Marinifilum flexuosum</name>
    <dbReference type="NCBI Taxonomy" id="1117708"/>
    <lineage>
        <taxon>Bacteria</taxon>
        <taxon>Pseudomonadati</taxon>
        <taxon>Bacteroidota</taxon>
        <taxon>Bacteroidia</taxon>
        <taxon>Marinilabiliales</taxon>
        <taxon>Marinifilaceae</taxon>
    </lineage>
</organism>
<dbReference type="InterPro" id="IPR025396">
    <property type="entry name" value="DUF4302"/>
</dbReference>
<dbReference type="PROSITE" id="PS51257">
    <property type="entry name" value="PROKAR_LIPOPROTEIN"/>
    <property type="match status" value="1"/>
</dbReference>
<evidence type="ECO:0000313" key="1">
    <source>
        <dbReference type="EMBL" id="RKE02248.1"/>
    </source>
</evidence>
<proteinExistence type="predicted"/>
<name>A0A419X3F7_9BACT</name>
<reference evidence="1 2" key="1">
    <citation type="submission" date="2018-09" db="EMBL/GenBank/DDBJ databases">
        <title>Genomic Encyclopedia of Archaeal and Bacterial Type Strains, Phase II (KMG-II): from individual species to whole genera.</title>
        <authorList>
            <person name="Goeker M."/>
        </authorList>
    </citation>
    <scope>NUCLEOTIDE SEQUENCE [LARGE SCALE GENOMIC DNA]</scope>
    <source>
        <strain evidence="1 2">DSM 21950</strain>
    </source>
</reference>
<dbReference type="OrthoDB" id="1150854at2"/>
<dbReference type="RefSeq" id="WP_120240124.1">
    <property type="nucleotide sequence ID" value="NZ_RAPQ01000009.1"/>
</dbReference>
<dbReference type="Pfam" id="PF14135">
    <property type="entry name" value="DUF4302"/>
    <property type="match status" value="1"/>
</dbReference>
<sequence>MKFKYIILFIFLALGMTSCDKNDFENKFDELPDARMQSTIKEYKKILTDSEFGWKFTCSVNGEFEYVLYNVAHFNEDNTLSLKSNTLEDPAVSEYKIMSEADMELVFNTYNDNFTPLSYPGETAPDGMGGDIEYNFVSISEDKTEIILEGKVYKGKLKLQKADRDLSDFAPVQKFVNLLGEQRTKRHMNLAITSGLGASEENPVVLGMDLSSMASACDYNYNYKGEFYSGRKMLYFDHDGMGLSTPITVEESEIQYFTYNEEKKRYELANSDLEGYLYCTDLPMYYVPGVYDEFMNHYSLKLRSSFGQAWDKYIAMKKANPVIKSMVVVTDYKQRIPLFDEDGNPVLDEVYNHDYEFGKHLGEGLLFSFERYNQFYFYFVPLEMVKLQEDRIKMKRLTGEFCTKDNEDPSVGEAIKNNKEFNELVDYLCNDGGWYIKRTVEYGLIDWDFISQDNPKDFFITRLE</sequence>
<gene>
    <name evidence="1" type="ORF">BXY64_2336</name>
</gene>
<protein>
    <submittedName>
        <fullName evidence="1">Uncharacterized protein DUF4302</fullName>
    </submittedName>
</protein>
<evidence type="ECO:0000313" key="2">
    <source>
        <dbReference type="Proteomes" id="UP000284531"/>
    </source>
</evidence>
<comment type="caution">
    <text evidence="1">The sequence shown here is derived from an EMBL/GenBank/DDBJ whole genome shotgun (WGS) entry which is preliminary data.</text>
</comment>
<dbReference type="AlphaFoldDB" id="A0A419X3F7"/>
<dbReference type="Proteomes" id="UP000284531">
    <property type="component" value="Unassembled WGS sequence"/>
</dbReference>